<feature type="region of interest" description="Disordered" evidence="1">
    <location>
        <begin position="155"/>
        <end position="189"/>
    </location>
</feature>
<dbReference type="GeneID" id="19164669"/>
<evidence type="ECO:0000313" key="3">
    <source>
        <dbReference type="Proteomes" id="UP000019478"/>
    </source>
</evidence>
<dbReference type="OrthoDB" id="4158433at2759"/>
<reference evidence="2 3" key="1">
    <citation type="submission" date="2013-03" db="EMBL/GenBank/DDBJ databases">
        <title>The Genome Sequence of Capronia epimyces CBS 606.96.</title>
        <authorList>
            <consortium name="The Broad Institute Genomics Platform"/>
            <person name="Cuomo C."/>
            <person name="de Hoog S."/>
            <person name="Gorbushina A."/>
            <person name="Walker B."/>
            <person name="Young S.K."/>
            <person name="Zeng Q."/>
            <person name="Gargeya S."/>
            <person name="Fitzgerald M."/>
            <person name="Haas B."/>
            <person name="Abouelleil A."/>
            <person name="Allen A.W."/>
            <person name="Alvarado L."/>
            <person name="Arachchi H.M."/>
            <person name="Berlin A.M."/>
            <person name="Chapman S.B."/>
            <person name="Gainer-Dewar J."/>
            <person name="Goldberg J."/>
            <person name="Griggs A."/>
            <person name="Gujja S."/>
            <person name="Hansen M."/>
            <person name="Howarth C."/>
            <person name="Imamovic A."/>
            <person name="Ireland A."/>
            <person name="Larimer J."/>
            <person name="McCowan C."/>
            <person name="Murphy C."/>
            <person name="Pearson M."/>
            <person name="Poon T.W."/>
            <person name="Priest M."/>
            <person name="Roberts A."/>
            <person name="Saif S."/>
            <person name="Shea T."/>
            <person name="Sisk P."/>
            <person name="Sykes S."/>
            <person name="Wortman J."/>
            <person name="Nusbaum C."/>
            <person name="Birren B."/>
        </authorList>
    </citation>
    <scope>NUCLEOTIDE SEQUENCE [LARGE SCALE GENOMIC DNA]</scope>
    <source>
        <strain evidence="2 3">CBS 606.96</strain>
    </source>
</reference>
<protein>
    <submittedName>
        <fullName evidence="2">Uncharacterized protein</fullName>
    </submittedName>
</protein>
<organism evidence="2 3">
    <name type="scientific">Capronia epimyces CBS 606.96</name>
    <dbReference type="NCBI Taxonomy" id="1182542"/>
    <lineage>
        <taxon>Eukaryota</taxon>
        <taxon>Fungi</taxon>
        <taxon>Dikarya</taxon>
        <taxon>Ascomycota</taxon>
        <taxon>Pezizomycotina</taxon>
        <taxon>Eurotiomycetes</taxon>
        <taxon>Chaetothyriomycetidae</taxon>
        <taxon>Chaetothyriales</taxon>
        <taxon>Herpotrichiellaceae</taxon>
        <taxon>Capronia</taxon>
    </lineage>
</organism>
<dbReference type="EMBL" id="AMGY01000001">
    <property type="protein sequence ID" value="EXJ91979.1"/>
    <property type="molecule type" value="Genomic_DNA"/>
</dbReference>
<evidence type="ECO:0000256" key="1">
    <source>
        <dbReference type="SAM" id="MobiDB-lite"/>
    </source>
</evidence>
<sequence length="189" mass="21436">MAPTKKKRSRHKCPSPLPLKTVDCSRCGAPIIIPKQCKHGKKLINCQGTDCCTAHVTDHNNQCHSQITNPRVEDTSEETKTHDKEHKQRKLLSLLVMQEIKNVERMRGKEMRYLNGVPKAEFLRNLKTMDLEQARVVAQKLKEVGEGIIDLDTAMYDDEDSGSDNDPCQTPPEENEAWGNPGEDDARCW</sequence>
<proteinExistence type="predicted"/>
<gene>
    <name evidence="2" type="ORF">A1O3_00529</name>
</gene>
<dbReference type="RefSeq" id="XP_007728869.1">
    <property type="nucleotide sequence ID" value="XM_007730679.1"/>
</dbReference>
<keyword evidence="3" id="KW-1185">Reference proteome</keyword>
<evidence type="ECO:0000313" key="2">
    <source>
        <dbReference type="EMBL" id="EXJ91979.1"/>
    </source>
</evidence>
<dbReference type="HOGENOM" id="CLU_1402284_0_0_1"/>
<dbReference type="AlphaFoldDB" id="W9ZBU5"/>
<dbReference type="Proteomes" id="UP000019478">
    <property type="component" value="Unassembled WGS sequence"/>
</dbReference>
<name>W9ZBU5_9EURO</name>
<comment type="caution">
    <text evidence="2">The sequence shown here is derived from an EMBL/GenBank/DDBJ whole genome shotgun (WGS) entry which is preliminary data.</text>
</comment>
<accession>W9ZBU5</accession>